<evidence type="ECO:0000256" key="1">
    <source>
        <dbReference type="PROSITE-ProRule" id="PRU00339"/>
    </source>
</evidence>
<dbReference type="SUPFAM" id="SSF55874">
    <property type="entry name" value="ATPase domain of HSP90 chaperone/DNA topoisomerase II/histidine kinase"/>
    <property type="match status" value="1"/>
</dbReference>
<comment type="caution">
    <text evidence="5">The sequence shown here is derived from an EMBL/GenBank/DDBJ whole genome shotgun (WGS) entry which is preliminary data.</text>
</comment>
<dbReference type="PANTHER" id="PTHR34220">
    <property type="entry name" value="SENSOR HISTIDINE KINASE YPDA"/>
    <property type="match status" value="1"/>
</dbReference>
<evidence type="ECO:0000313" key="5">
    <source>
        <dbReference type="EMBL" id="NMH29555.1"/>
    </source>
</evidence>
<dbReference type="InterPro" id="IPR011990">
    <property type="entry name" value="TPR-like_helical_dom_sf"/>
</dbReference>
<keyword evidence="2" id="KW-0812">Transmembrane</keyword>
<dbReference type="InterPro" id="IPR036890">
    <property type="entry name" value="HATPase_C_sf"/>
</dbReference>
<feature type="chain" id="PRO_5037973780" evidence="3">
    <location>
        <begin position="20"/>
        <end position="654"/>
    </location>
</feature>
<evidence type="ECO:0000259" key="4">
    <source>
        <dbReference type="Pfam" id="PF06580"/>
    </source>
</evidence>
<evidence type="ECO:0000256" key="3">
    <source>
        <dbReference type="SAM" id="SignalP"/>
    </source>
</evidence>
<keyword evidence="1" id="KW-0802">TPR repeat</keyword>
<dbReference type="AlphaFoldDB" id="A0A972FXP7"/>
<keyword evidence="6" id="KW-1185">Reference proteome</keyword>
<dbReference type="Pfam" id="PF13424">
    <property type="entry name" value="TPR_12"/>
    <property type="match status" value="1"/>
</dbReference>
<organism evidence="5 6">
    <name type="scientific">Flavobacterium silvaticum</name>
    <dbReference type="NCBI Taxonomy" id="1852020"/>
    <lineage>
        <taxon>Bacteria</taxon>
        <taxon>Pseudomonadati</taxon>
        <taxon>Bacteroidota</taxon>
        <taxon>Flavobacteriia</taxon>
        <taxon>Flavobacteriales</taxon>
        <taxon>Flavobacteriaceae</taxon>
        <taxon>Flavobacterium</taxon>
    </lineage>
</organism>
<reference evidence="5" key="1">
    <citation type="submission" date="2020-02" db="EMBL/GenBank/DDBJ databases">
        <title>Flavobacterium sp. genome.</title>
        <authorList>
            <person name="Jung H.S."/>
            <person name="Baek J.H."/>
            <person name="Jeon C.O."/>
        </authorList>
    </citation>
    <scope>NUCLEOTIDE SEQUENCE</scope>
    <source>
        <strain evidence="5">SE-s28</strain>
    </source>
</reference>
<dbReference type="Pfam" id="PF13374">
    <property type="entry name" value="TPR_10"/>
    <property type="match status" value="1"/>
</dbReference>
<dbReference type="InterPro" id="IPR019734">
    <property type="entry name" value="TPR_rpt"/>
</dbReference>
<dbReference type="Gene3D" id="3.30.565.10">
    <property type="entry name" value="Histidine kinase-like ATPase, C-terminal domain"/>
    <property type="match status" value="1"/>
</dbReference>
<sequence>MKRLILLFFCLLFLMPVFGQNGTADSLSRLLPKVKNDIERADLLNRISDAYKTSDPEKMQAYANQALGLSQKIKYRLAEATAHQNLGNSFIIKGSYAQATTEFLSAQKIFEAEASISGNSKAAKMGLARSLGSLGVVFSEQSNYARALQYDLKAIQQYEKLEEPVRLAHLYNNTAVVYSSQKNNFKALEYLLKAADLLEKSKDAAIAITLTNIGNNYLAQKDFEKALEYYQKAQTAFTTYPDDRAQGELCNNWGDYFEQTNKPMEAETAWQKALGFFASIDDEFGTADTKAHLAKHYLASGDLQKAMANASASLGLAEKLQIPEQVVIAEKLLSDIYSRQGDTKNALLHFERYSVAKDSLASSENIRKSVQAELNYEFDKREAIAKKESEKRELLYTEAAKRHTLQTVFIVLFVLLLAGICFLVYNRRQLKRTLTLQKELAEYEQKALHLQMNPHFVFNCLGSISSFIVQNGTDQAIKYLAKFSKLMRLTLEYSKEQLIPIDREIEGLQNYLELEQLRFNNIFTFDITKSRDIEDDVALPPLLLQPFVENAIIHGIVPKKQGGRIDVDFTIDAEFLICSVTDNGVGIDKSTEMKQGSVPVHKSMALDITRKRLDMIRSVTSRQADVEITQTADNAGNITGTKVLLRLPLQYINK</sequence>
<dbReference type="Proteomes" id="UP000712080">
    <property type="component" value="Unassembled WGS sequence"/>
</dbReference>
<gene>
    <name evidence="5" type="ORF">G6047_16060</name>
</gene>
<dbReference type="Gene3D" id="1.25.40.10">
    <property type="entry name" value="Tetratricopeptide repeat domain"/>
    <property type="match status" value="2"/>
</dbReference>
<dbReference type="GO" id="GO:0000155">
    <property type="term" value="F:phosphorelay sensor kinase activity"/>
    <property type="evidence" value="ECO:0007669"/>
    <property type="project" value="InterPro"/>
</dbReference>
<dbReference type="GO" id="GO:0016020">
    <property type="term" value="C:membrane"/>
    <property type="evidence" value="ECO:0007669"/>
    <property type="project" value="InterPro"/>
</dbReference>
<protein>
    <submittedName>
        <fullName evidence="5">Tetratricopeptide repeat protein</fullName>
    </submittedName>
</protein>
<feature type="domain" description="Signal transduction histidine kinase internal region" evidence="4">
    <location>
        <begin position="444"/>
        <end position="521"/>
    </location>
</feature>
<feature type="repeat" description="TPR" evidence="1">
    <location>
        <begin position="207"/>
        <end position="240"/>
    </location>
</feature>
<feature type="signal peptide" evidence="3">
    <location>
        <begin position="1"/>
        <end position="19"/>
    </location>
</feature>
<dbReference type="InterPro" id="IPR010559">
    <property type="entry name" value="Sig_transdc_His_kin_internal"/>
</dbReference>
<evidence type="ECO:0000313" key="6">
    <source>
        <dbReference type="Proteomes" id="UP000712080"/>
    </source>
</evidence>
<dbReference type="SUPFAM" id="SSF48452">
    <property type="entry name" value="TPR-like"/>
    <property type="match status" value="2"/>
</dbReference>
<dbReference type="PROSITE" id="PS50005">
    <property type="entry name" value="TPR"/>
    <property type="match status" value="1"/>
</dbReference>
<name>A0A972FXP7_9FLAO</name>
<dbReference type="RefSeq" id="WP_169528641.1">
    <property type="nucleotide sequence ID" value="NZ_JAAMPU010000108.1"/>
</dbReference>
<dbReference type="EMBL" id="JAAMPU010000108">
    <property type="protein sequence ID" value="NMH29555.1"/>
    <property type="molecule type" value="Genomic_DNA"/>
</dbReference>
<keyword evidence="2" id="KW-1133">Transmembrane helix</keyword>
<evidence type="ECO:0000256" key="2">
    <source>
        <dbReference type="SAM" id="Phobius"/>
    </source>
</evidence>
<keyword evidence="2" id="KW-0472">Membrane</keyword>
<dbReference type="InterPro" id="IPR050640">
    <property type="entry name" value="Bact_2-comp_sensor_kinase"/>
</dbReference>
<keyword evidence="3" id="KW-0732">Signal</keyword>
<accession>A0A972FXP7</accession>
<proteinExistence type="predicted"/>
<dbReference type="PANTHER" id="PTHR34220:SF7">
    <property type="entry name" value="SENSOR HISTIDINE KINASE YPDA"/>
    <property type="match status" value="1"/>
</dbReference>
<dbReference type="Pfam" id="PF06580">
    <property type="entry name" value="His_kinase"/>
    <property type="match status" value="1"/>
</dbReference>
<dbReference type="SMART" id="SM00028">
    <property type="entry name" value="TPR"/>
    <property type="match status" value="6"/>
</dbReference>
<feature type="transmembrane region" description="Helical" evidence="2">
    <location>
        <begin position="405"/>
        <end position="425"/>
    </location>
</feature>